<dbReference type="GO" id="GO:0000049">
    <property type="term" value="F:tRNA binding"/>
    <property type="evidence" value="ECO:0007669"/>
    <property type="project" value="TreeGrafter"/>
</dbReference>
<evidence type="ECO:0000256" key="4">
    <source>
        <dbReference type="ARBA" id="ARBA00022917"/>
    </source>
</evidence>
<gene>
    <name evidence="5" type="ORF">PACLA_8A056860</name>
</gene>
<proteinExistence type="predicted"/>
<keyword evidence="4" id="KW-0648">Protein biosynthesis</keyword>
<feature type="non-terminal residue" evidence="5">
    <location>
        <position position="1"/>
    </location>
</feature>
<dbReference type="OrthoDB" id="2194683at2759"/>
<organism evidence="5 6">
    <name type="scientific">Paramuricea clavata</name>
    <name type="common">Red gorgonian</name>
    <name type="synonym">Violescent sea-whip</name>
    <dbReference type="NCBI Taxonomy" id="317549"/>
    <lineage>
        <taxon>Eukaryota</taxon>
        <taxon>Metazoa</taxon>
        <taxon>Cnidaria</taxon>
        <taxon>Anthozoa</taxon>
        <taxon>Octocorallia</taxon>
        <taxon>Malacalcyonacea</taxon>
        <taxon>Plexauridae</taxon>
        <taxon>Paramuricea</taxon>
    </lineage>
</organism>
<keyword evidence="1 5" id="KW-0396">Initiation factor</keyword>
<accession>A0A7D9EGD8</accession>
<dbReference type="Gene3D" id="2.130.10.10">
    <property type="entry name" value="YVTN repeat-like/Quinoprotein amine dehydrogenase"/>
    <property type="match status" value="1"/>
</dbReference>
<keyword evidence="6" id="KW-1185">Reference proteome</keyword>
<dbReference type="InterPro" id="IPR011387">
    <property type="entry name" value="TIF2A"/>
</dbReference>
<dbReference type="AlphaFoldDB" id="A0A7D9EGD8"/>
<evidence type="ECO:0000256" key="3">
    <source>
        <dbReference type="ARBA" id="ARBA00022737"/>
    </source>
</evidence>
<dbReference type="SUPFAM" id="SSF82171">
    <property type="entry name" value="DPP6 N-terminal domain-like"/>
    <property type="match status" value="1"/>
</dbReference>
<dbReference type="InterPro" id="IPR015943">
    <property type="entry name" value="WD40/YVTN_repeat-like_dom_sf"/>
</dbReference>
<dbReference type="GO" id="GO:0043022">
    <property type="term" value="F:ribosome binding"/>
    <property type="evidence" value="ECO:0007669"/>
    <property type="project" value="TreeGrafter"/>
</dbReference>
<protein>
    <submittedName>
        <fullName evidence="5">Eukaryotic translation initiation factor 2A-like</fullName>
    </submittedName>
</protein>
<dbReference type="GO" id="GO:0003729">
    <property type="term" value="F:mRNA binding"/>
    <property type="evidence" value="ECO:0007669"/>
    <property type="project" value="TreeGrafter"/>
</dbReference>
<dbReference type="PANTHER" id="PTHR13227">
    <property type="entry name" value="EUKARYOTIC TRANSLATION INITIATION FACTOR 2A"/>
    <property type="match status" value="1"/>
</dbReference>
<evidence type="ECO:0000313" key="5">
    <source>
        <dbReference type="EMBL" id="CAB4008368.1"/>
    </source>
</evidence>
<evidence type="ECO:0000313" key="6">
    <source>
        <dbReference type="Proteomes" id="UP001152795"/>
    </source>
</evidence>
<keyword evidence="3" id="KW-0677">Repeat</keyword>
<dbReference type="Proteomes" id="UP001152795">
    <property type="component" value="Unassembled WGS sequence"/>
</dbReference>
<evidence type="ECO:0000256" key="1">
    <source>
        <dbReference type="ARBA" id="ARBA00022540"/>
    </source>
</evidence>
<reference evidence="5" key="1">
    <citation type="submission" date="2020-04" db="EMBL/GenBank/DDBJ databases">
        <authorList>
            <person name="Alioto T."/>
            <person name="Alioto T."/>
            <person name="Gomez Garrido J."/>
        </authorList>
    </citation>
    <scope>NUCLEOTIDE SEQUENCE</scope>
    <source>
        <strain evidence="5">A484AB</strain>
    </source>
</reference>
<keyword evidence="2" id="KW-0853">WD repeat</keyword>
<sequence>MAADTRFAIRASDGVSVMKLSTSVLSDDSNFEKDVSMTCRVLEFSPDGKMMAWCNSQCVQIYDFDARHKLPNIPREKTHLLSFSPRNKYLVTWEPLVVKKDGPKEKDTLEIWETETGNCLKGFCIKKRENSLFKWSEDEKLCARCVTNEAHFYEEGNFGNIVNKLRLQGVSCIEIAPGPPPYKVAAYVRGTK</sequence>
<dbReference type="EMBL" id="CACRXK020006102">
    <property type="protein sequence ID" value="CAB4008368.1"/>
    <property type="molecule type" value="Genomic_DNA"/>
</dbReference>
<comment type="caution">
    <text evidence="5">The sequence shown here is derived from an EMBL/GenBank/DDBJ whole genome shotgun (WGS) entry which is preliminary data.</text>
</comment>
<dbReference type="GO" id="GO:0003743">
    <property type="term" value="F:translation initiation factor activity"/>
    <property type="evidence" value="ECO:0007669"/>
    <property type="project" value="UniProtKB-KW"/>
</dbReference>
<dbReference type="GO" id="GO:0022627">
    <property type="term" value="C:cytosolic small ribosomal subunit"/>
    <property type="evidence" value="ECO:0007669"/>
    <property type="project" value="TreeGrafter"/>
</dbReference>
<dbReference type="PANTHER" id="PTHR13227:SF0">
    <property type="entry name" value="EUKARYOTIC TRANSLATION INITIATION FACTOR 2A"/>
    <property type="match status" value="1"/>
</dbReference>
<name>A0A7D9EGD8_PARCT</name>
<evidence type="ECO:0000256" key="2">
    <source>
        <dbReference type="ARBA" id="ARBA00022574"/>
    </source>
</evidence>